<evidence type="ECO:0000256" key="4">
    <source>
        <dbReference type="ARBA" id="ARBA00022692"/>
    </source>
</evidence>
<evidence type="ECO:0000256" key="3">
    <source>
        <dbReference type="ARBA" id="ARBA00022531"/>
    </source>
</evidence>
<protein>
    <submittedName>
        <fullName evidence="9">Photosystem II reaction center protein L</fullName>
    </submittedName>
</protein>
<keyword evidence="3" id="KW-0602">Photosynthesis</keyword>
<gene>
    <name evidence="9" type="primary">psbL</name>
    <name evidence="9" type="ORF">ISF26_10570</name>
</gene>
<evidence type="ECO:0000256" key="7">
    <source>
        <dbReference type="ARBA" id="ARBA00023276"/>
    </source>
</evidence>
<organism evidence="9 10">
    <name type="scientific">Gloeobacter morelensis MG652769</name>
    <dbReference type="NCBI Taxonomy" id="2781736"/>
    <lineage>
        <taxon>Bacteria</taxon>
        <taxon>Bacillati</taxon>
        <taxon>Cyanobacteriota</taxon>
        <taxon>Cyanophyceae</taxon>
        <taxon>Gloeobacterales</taxon>
        <taxon>Gloeobacteraceae</taxon>
        <taxon>Gloeobacter</taxon>
        <taxon>Gloeobacter morelensis</taxon>
    </lineage>
</organism>
<sequence length="37" mass="4213">MSKDPKNPGVELNRTSLYMGLVLVLVIILLFSNYFIN</sequence>
<keyword evidence="5 8" id="KW-1133">Transmembrane helix</keyword>
<comment type="subcellular location">
    <subcellularLocation>
        <location evidence="1">Membrane</location>
        <topology evidence="1">Single-pass membrane protein</topology>
    </subcellularLocation>
</comment>
<keyword evidence="10" id="KW-1185">Reference proteome</keyword>
<dbReference type="InterPro" id="IPR003372">
    <property type="entry name" value="PSII_PsbL"/>
</dbReference>
<evidence type="ECO:0000313" key="9">
    <source>
        <dbReference type="EMBL" id="UFP96615.1"/>
    </source>
</evidence>
<evidence type="ECO:0000256" key="8">
    <source>
        <dbReference type="SAM" id="Phobius"/>
    </source>
</evidence>
<accession>A0ABY3PSE9</accession>
<proteinExistence type="predicted"/>
<evidence type="ECO:0000256" key="2">
    <source>
        <dbReference type="ARBA" id="ARBA00022469"/>
    </source>
</evidence>
<dbReference type="Proteomes" id="UP001054846">
    <property type="component" value="Chromosome"/>
</dbReference>
<keyword evidence="7" id="KW-0604">Photosystem II</keyword>
<keyword evidence="6 8" id="KW-0472">Membrane</keyword>
<keyword evidence="2" id="KW-0674">Reaction center</keyword>
<keyword evidence="4 8" id="KW-0812">Transmembrane</keyword>
<dbReference type="SUPFAM" id="SSF161017">
    <property type="entry name" value="Photosystem II reaction center protein L, PsbL"/>
    <property type="match status" value="1"/>
</dbReference>
<dbReference type="EMBL" id="CP063845">
    <property type="protein sequence ID" value="UFP96615.1"/>
    <property type="molecule type" value="Genomic_DNA"/>
</dbReference>
<dbReference type="InterPro" id="IPR037266">
    <property type="entry name" value="PSII_PsbL_sf"/>
</dbReference>
<evidence type="ECO:0000256" key="6">
    <source>
        <dbReference type="ARBA" id="ARBA00023136"/>
    </source>
</evidence>
<evidence type="ECO:0000313" key="10">
    <source>
        <dbReference type="Proteomes" id="UP001054846"/>
    </source>
</evidence>
<dbReference type="RefSeq" id="WP_011140860.1">
    <property type="nucleotide sequence ID" value="NZ_CP063845.1"/>
</dbReference>
<evidence type="ECO:0000256" key="1">
    <source>
        <dbReference type="ARBA" id="ARBA00004167"/>
    </source>
</evidence>
<reference evidence="9 10" key="1">
    <citation type="journal article" date="2021" name="Genome Biol. Evol.">
        <title>Complete Genome Sequencing of a Novel Gloeobacter Species from a Waterfall Cave in Mexico.</title>
        <authorList>
            <person name="Saw J.H."/>
            <person name="Cardona T."/>
            <person name="Montejano G."/>
        </authorList>
    </citation>
    <scope>NUCLEOTIDE SEQUENCE [LARGE SCALE GENOMIC DNA]</scope>
    <source>
        <strain evidence="9">MG652769</strain>
    </source>
</reference>
<name>A0ABY3PSE9_9CYAN</name>
<evidence type="ECO:0000256" key="5">
    <source>
        <dbReference type="ARBA" id="ARBA00022989"/>
    </source>
</evidence>
<dbReference type="Pfam" id="PF02419">
    <property type="entry name" value="PsbL"/>
    <property type="match status" value="1"/>
</dbReference>
<feature type="transmembrane region" description="Helical" evidence="8">
    <location>
        <begin position="16"/>
        <end position="36"/>
    </location>
</feature>